<name>A0A3M8DTJ7_9BACL</name>
<dbReference type="EMBL" id="RHHQ01000007">
    <property type="protein sequence ID" value="RNB90681.1"/>
    <property type="molecule type" value="Genomic_DNA"/>
</dbReference>
<gene>
    <name evidence="1" type="ORF">EDM56_09315</name>
</gene>
<comment type="caution">
    <text evidence="1">The sequence shown here is derived from an EMBL/GenBank/DDBJ whole genome shotgun (WGS) entry which is preliminary data.</text>
</comment>
<proteinExistence type="predicted"/>
<reference evidence="1 2" key="1">
    <citation type="submission" date="2018-10" db="EMBL/GenBank/DDBJ databases">
        <title>Phylogenomics of Brevibacillus.</title>
        <authorList>
            <person name="Dunlap C."/>
        </authorList>
    </citation>
    <scope>NUCLEOTIDE SEQUENCE [LARGE SCALE GENOMIC DNA]</scope>
    <source>
        <strain evidence="1 2">JCM 15716</strain>
    </source>
</reference>
<sequence>MLLRPKSLFAAQLQGDFHGQVMTVLSAKQTALWHHAFPLLVLVIAKYRTFVQIDLVSLL</sequence>
<protein>
    <submittedName>
        <fullName evidence="1">Uncharacterized protein</fullName>
    </submittedName>
</protein>
<organism evidence="1 2">
    <name type="scientific">Brevibacillus fluminis</name>
    <dbReference type="NCBI Taxonomy" id="511487"/>
    <lineage>
        <taxon>Bacteria</taxon>
        <taxon>Bacillati</taxon>
        <taxon>Bacillota</taxon>
        <taxon>Bacilli</taxon>
        <taxon>Bacillales</taxon>
        <taxon>Paenibacillaceae</taxon>
        <taxon>Brevibacillus</taxon>
    </lineage>
</organism>
<keyword evidence="2" id="KW-1185">Reference proteome</keyword>
<evidence type="ECO:0000313" key="2">
    <source>
        <dbReference type="Proteomes" id="UP000271031"/>
    </source>
</evidence>
<dbReference type="Proteomes" id="UP000271031">
    <property type="component" value="Unassembled WGS sequence"/>
</dbReference>
<dbReference type="AlphaFoldDB" id="A0A3M8DTJ7"/>
<accession>A0A3M8DTJ7</accession>
<evidence type="ECO:0000313" key="1">
    <source>
        <dbReference type="EMBL" id="RNB90681.1"/>
    </source>
</evidence>